<gene>
    <name evidence="1" type="ORF">D8M04_16785</name>
</gene>
<dbReference type="OrthoDB" id="2380109at2"/>
<dbReference type="RefSeq" id="WP_121524564.1">
    <property type="nucleotide sequence ID" value="NZ_RCHR01000007.1"/>
</dbReference>
<dbReference type="EMBL" id="RCHR01000007">
    <property type="protein sequence ID" value="RLL41724.1"/>
    <property type="molecule type" value="Genomic_DNA"/>
</dbReference>
<reference evidence="1 2" key="1">
    <citation type="submission" date="2018-10" db="EMBL/GenBank/DDBJ databases">
        <title>Oceanobacillus sp. YLB-02 draft genome.</title>
        <authorList>
            <person name="Yu L."/>
        </authorList>
    </citation>
    <scope>NUCLEOTIDE SEQUENCE [LARGE SCALE GENOMIC DNA]</scope>
    <source>
        <strain evidence="1 2">YLB-02</strain>
    </source>
</reference>
<evidence type="ECO:0008006" key="3">
    <source>
        <dbReference type="Google" id="ProtNLM"/>
    </source>
</evidence>
<dbReference type="InterPro" id="IPR026988">
    <property type="entry name" value="YaaC-like"/>
</dbReference>
<protein>
    <recommendedName>
        <fullName evidence="3">YaaC family protein</fullName>
    </recommendedName>
</protein>
<name>A0A498D766_9BACI</name>
<sequence>MSDYPLLAFLHSQQTAQTYLQNSYQKLKIENPELKGFENSNPFMYYLDHGLQFYQIGKETPLLAKPVLLFYGMTHLLKACLLTKRPEYPESTALLSHGVTTRKRKKKNYTFLEDEVKIQKTGLFPYFAEHLYQHQNIPFEKIRMEDLFSLIPEMSSIFSFQRETSLIPVGSLNSNVLTFPNSILDSFHVTEKAFINKIKLYLPEIDDMDIDQHSIQLKLTKSINKTHGLFFIHMENNKIYFPKVRELFSPISEVMVHYLLLYNLSMICRYETEWWGELLATKFDLDYPLIVHFLSITSKKIPLILESELMAIFNEKGQGHD</sequence>
<organism evidence="1 2">
    <name type="scientific">Oceanobacillus piezotolerans</name>
    <dbReference type="NCBI Taxonomy" id="2448030"/>
    <lineage>
        <taxon>Bacteria</taxon>
        <taxon>Bacillati</taxon>
        <taxon>Bacillota</taxon>
        <taxon>Bacilli</taxon>
        <taxon>Bacillales</taxon>
        <taxon>Bacillaceae</taxon>
        <taxon>Oceanobacillus</taxon>
    </lineage>
</organism>
<dbReference type="Pfam" id="PF14175">
    <property type="entry name" value="YaaC"/>
    <property type="match status" value="1"/>
</dbReference>
<dbReference type="AlphaFoldDB" id="A0A498D766"/>
<accession>A0A498D766</accession>
<evidence type="ECO:0000313" key="2">
    <source>
        <dbReference type="Proteomes" id="UP000270219"/>
    </source>
</evidence>
<evidence type="ECO:0000313" key="1">
    <source>
        <dbReference type="EMBL" id="RLL41724.1"/>
    </source>
</evidence>
<keyword evidence="2" id="KW-1185">Reference proteome</keyword>
<proteinExistence type="predicted"/>
<comment type="caution">
    <text evidence="1">The sequence shown here is derived from an EMBL/GenBank/DDBJ whole genome shotgun (WGS) entry which is preliminary data.</text>
</comment>
<dbReference type="Proteomes" id="UP000270219">
    <property type="component" value="Unassembled WGS sequence"/>
</dbReference>